<dbReference type="Gene3D" id="3.40.50.1010">
    <property type="entry name" value="5'-nuclease"/>
    <property type="match status" value="1"/>
</dbReference>
<evidence type="ECO:0000256" key="1">
    <source>
        <dbReference type="SAM" id="MobiDB-lite"/>
    </source>
</evidence>
<evidence type="ECO:0000313" key="4">
    <source>
        <dbReference type="Proteomes" id="UP000294599"/>
    </source>
</evidence>
<feature type="non-terminal residue" evidence="3">
    <location>
        <position position="1"/>
    </location>
</feature>
<feature type="region of interest" description="Disordered" evidence="1">
    <location>
        <begin position="1"/>
        <end position="20"/>
    </location>
</feature>
<dbReference type="Pfam" id="PF01850">
    <property type="entry name" value="PIN"/>
    <property type="match status" value="1"/>
</dbReference>
<keyword evidence="4" id="KW-1185">Reference proteome</keyword>
<dbReference type="EMBL" id="SMAF01000036">
    <property type="protein sequence ID" value="TCS92339.1"/>
    <property type="molecule type" value="Genomic_DNA"/>
</dbReference>
<evidence type="ECO:0000259" key="2">
    <source>
        <dbReference type="Pfam" id="PF01850"/>
    </source>
</evidence>
<dbReference type="CDD" id="cd09874">
    <property type="entry name" value="PIN_MT3492-like"/>
    <property type="match status" value="1"/>
</dbReference>
<dbReference type="Proteomes" id="UP000294599">
    <property type="component" value="Unassembled WGS sequence"/>
</dbReference>
<sequence length="143" mass="15808">LTDVRSVPKTGLARPPPTQQTARKGRLNFLYAGEAVLSRLDQVAPERLAISPLVKFECLVVPMRDGNLVLQHYYEQGLEHFVQLPMPEQVFVQGAQLRARFGLKTPDALHLATAQHHGCEALWTHDQRLAAASHGLAVNVLGM</sequence>
<dbReference type="RefSeq" id="WP_207905720.1">
    <property type="nucleotide sequence ID" value="NZ_SMAF01000036.1"/>
</dbReference>
<protein>
    <submittedName>
        <fullName evidence="3">PIN domain-containing protein</fullName>
    </submittedName>
</protein>
<dbReference type="SUPFAM" id="SSF88723">
    <property type="entry name" value="PIN domain-like"/>
    <property type="match status" value="1"/>
</dbReference>
<feature type="domain" description="PIN" evidence="2">
    <location>
        <begin position="34"/>
        <end position="132"/>
    </location>
</feature>
<reference evidence="3 4" key="1">
    <citation type="submission" date="2019-03" db="EMBL/GenBank/DDBJ databases">
        <title>Genomic Encyclopedia of Type Strains, Phase IV (KMG-IV): sequencing the most valuable type-strain genomes for metagenomic binning, comparative biology and taxonomic classification.</title>
        <authorList>
            <person name="Goeker M."/>
        </authorList>
    </citation>
    <scope>NUCLEOTIDE SEQUENCE [LARGE SCALE GENOMIC DNA]</scope>
    <source>
        <strain evidence="3 4">DSM 21944</strain>
    </source>
</reference>
<dbReference type="AlphaFoldDB" id="A0A4R3L0A0"/>
<dbReference type="InterPro" id="IPR029060">
    <property type="entry name" value="PIN-like_dom_sf"/>
</dbReference>
<dbReference type="InterPro" id="IPR002716">
    <property type="entry name" value="PIN_dom"/>
</dbReference>
<name>A0A4R3L0A0_9GAMM</name>
<accession>A0A4R3L0A0</accession>
<organism evidence="3 4">
    <name type="scientific">Pseudofulvimonas gallinarii</name>
    <dbReference type="NCBI Taxonomy" id="634155"/>
    <lineage>
        <taxon>Bacteria</taxon>
        <taxon>Pseudomonadati</taxon>
        <taxon>Pseudomonadota</taxon>
        <taxon>Gammaproteobacteria</taxon>
        <taxon>Lysobacterales</taxon>
        <taxon>Rhodanobacteraceae</taxon>
        <taxon>Pseudofulvimonas</taxon>
    </lineage>
</organism>
<gene>
    <name evidence="3" type="ORF">EDC25_13613</name>
</gene>
<evidence type="ECO:0000313" key="3">
    <source>
        <dbReference type="EMBL" id="TCS92339.1"/>
    </source>
</evidence>
<proteinExistence type="predicted"/>
<comment type="caution">
    <text evidence="3">The sequence shown here is derived from an EMBL/GenBank/DDBJ whole genome shotgun (WGS) entry which is preliminary data.</text>
</comment>